<keyword evidence="3 7" id="KW-0812">Transmembrane</keyword>
<feature type="transmembrane region" description="Helical" evidence="7">
    <location>
        <begin position="266"/>
        <end position="287"/>
    </location>
</feature>
<dbReference type="SUPFAM" id="SSF103473">
    <property type="entry name" value="MFS general substrate transporter"/>
    <property type="match status" value="1"/>
</dbReference>
<organism evidence="8">
    <name type="scientific">Streptomyces sp. NBC_00060</name>
    <dbReference type="NCBI Taxonomy" id="2975636"/>
    <lineage>
        <taxon>Bacteria</taxon>
        <taxon>Bacillati</taxon>
        <taxon>Actinomycetota</taxon>
        <taxon>Actinomycetes</taxon>
        <taxon>Kitasatosporales</taxon>
        <taxon>Streptomycetaceae</taxon>
        <taxon>Streptomyces</taxon>
    </lineage>
</organism>
<dbReference type="InterPro" id="IPR036259">
    <property type="entry name" value="MFS_trans_sf"/>
</dbReference>
<feature type="transmembrane region" description="Helical" evidence="7">
    <location>
        <begin position="358"/>
        <end position="381"/>
    </location>
</feature>
<feature type="transmembrane region" description="Helical" evidence="7">
    <location>
        <begin position="94"/>
        <end position="116"/>
    </location>
</feature>
<dbReference type="Gene3D" id="1.20.1250.20">
    <property type="entry name" value="MFS general substrate transporter like domains"/>
    <property type="match status" value="1"/>
</dbReference>
<comment type="subcellular location">
    <subcellularLocation>
        <location evidence="1">Cell membrane</location>
        <topology evidence="1">Multi-pass membrane protein</topology>
    </subcellularLocation>
</comment>
<evidence type="ECO:0000256" key="3">
    <source>
        <dbReference type="ARBA" id="ARBA00022692"/>
    </source>
</evidence>
<dbReference type="CDD" id="cd06173">
    <property type="entry name" value="MFS_MefA_like"/>
    <property type="match status" value="1"/>
</dbReference>
<feature type="transmembrane region" description="Helical" evidence="7">
    <location>
        <begin position="235"/>
        <end position="260"/>
    </location>
</feature>
<dbReference type="InterPro" id="IPR011701">
    <property type="entry name" value="MFS"/>
</dbReference>
<evidence type="ECO:0000256" key="1">
    <source>
        <dbReference type="ARBA" id="ARBA00004651"/>
    </source>
</evidence>
<feature type="transmembrane region" description="Helical" evidence="7">
    <location>
        <begin position="299"/>
        <end position="317"/>
    </location>
</feature>
<evidence type="ECO:0000256" key="4">
    <source>
        <dbReference type="ARBA" id="ARBA00022989"/>
    </source>
</evidence>
<protein>
    <submittedName>
        <fullName evidence="8">MFS transporter</fullName>
    </submittedName>
</protein>
<feature type="compositionally biased region" description="Polar residues" evidence="6">
    <location>
        <begin position="426"/>
        <end position="435"/>
    </location>
</feature>
<sequence length="435" mass="45204">MARELTAPRVAIDRRRKTLIARNGAFARAWAAQLLSQSATRMYQMGALWWLLGQVATGDRGLASGLFLVCAALPPVVFAPLVARAMATHPSRSVLGAAVLGGTALMTVLAACGLLVDIPTLAVYPAMFALASCQALFDPCLTKAIPELVEDEDIEDATAFEQSSYSLVGMAGALFGAVLVDWIGLTGVVLVSACAYAAAAAFVATVRPRPQETGSGDSVESGILRTWRRLAGLPFVRLALICFAAANFFITATFVVLPLYTKNVLHAPALTLGLLEGALWLGLLVGVFTGKYLPGHPRLIGSGCVALFGTAVLVPALTAERGAVLAALAVAGWAVGATNVVFVAAFQRAVPAEAKAAFFAAMLALLGAGFPVAAFFFGLAGDLVPPQALFLIQAAGLLPIAAVLALRGRSASHPVPGHSHLHEQDPSTQNQKESR</sequence>
<dbReference type="Pfam" id="PF07690">
    <property type="entry name" value="MFS_1"/>
    <property type="match status" value="1"/>
</dbReference>
<feature type="transmembrane region" description="Helical" evidence="7">
    <location>
        <begin position="182"/>
        <end position="204"/>
    </location>
</feature>
<dbReference type="PANTHER" id="PTHR23513">
    <property type="entry name" value="INTEGRAL MEMBRANE EFFLUX PROTEIN-RELATED"/>
    <property type="match status" value="1"/>
</dbReference>
<keyword evidence="4 7" id="KW-1133">Transmembrane helix</keyword>
<evidence type="ECO:0000256" key="7">
    <source>
        <dbReference type="SAM" id="Phobius"/>
    </source>
</evidence>
<reference evidence="8" key="1">
    <citation type="submission" date="2022-10" db="EMBL/GenBank/DDBJ databases">
        <title>The complete genomes of actinobacterial strains from the NBC collection.</title>
        <authorList>
            <person name="Joergensen T.S."/>
            <person name="Alvarez Arevalo M."/>
            <person name="Sterndorff E.B."/>
            <person name="Faurdal D."/>
            <person name="Vuksanovic O."/>
            <person name="Mourched A.-S."/>
            <person name="Charusanti P."/>
            <person name="Shaw S."/>
            <person name="Blin K."/>
            <person name="Weber T."/>
        </authorList>
    </citation>
    <scope>NUCLEOTIDE SEQUENCE</scope>
    <source>
        <strain evidence="8">NBC_00060</strain>
    </source>
</reference>
<evidence type="ECO:0000256" key="6">
    <source>
        <dbReference type="SAM" id="MobiDB-lite"/>
    </source>
</evidence>
<dbReference type="PANTHER" id="PTHR23513:SF6">
    <property type="entry name" value="MAJOR FACILITATOR SUPERFAMILY ASSOCIATED DOMAIN-CONTAINING PROTEIN"/>
    <property type="match status" value="1"/>
</dbReference>
<gene>
    <name evidence="8" type="ORF">OHV25_03640</name>
</gene>
<evidence type="ECO:0000256" key="2">
    <source>
        <dbReference type="ARBA" id="ARBA00022475"/>
    </source>
</evidence>
<feature type="transmembrane region" description="Helical" evidence="7">
    <location>
        <begin position="387"/>
        <end position="406"/>
    </location>
</feature>
<dbReference type="AlphaFoldDB" id="A0AAU2GSF6"/>
<feature type="transmembrane region" description="Helical" evidence="7">
    <location>
        <begin position="323"/>
        <end position="346"/>
    </location>
</feature>
<feature type="region of interest" description="Disordered" evidence="6">
    <location>
        <begin position="413"/>
        <end position="435"/>
    </location>
</feature>
<dbReference type="GO" id="GO:0022857">
    <property type="term" value="F:transmembrane transporter activity"/>
    <property type="evidence" value="ECO:0007669"/>
    <property type="project" value="InterPro"/>
</dbReference>
<keyword evidence="5 7" id="KW-0472">Membrane</keyword>
<feature type="transmembrane region" description="Helical" evidence="7">
    <location>
        <begin position="61"/>
        <end position="82"/>
    </location>
</feature>
<proteinExistence type="predicted"/>
<dbReference type="GO" id="GO:0005886">
    <property type="term" value="C:plasma membrane"/>
    <property type="evidence" value="ECO:0007669"/>
    <property type="project" value="UniProtKB-SubCell"/>
</dbReference>
<name>A0AAU2GSF6_9ACTN</name>
<evidence type="ECO:0000313" key="8">
    <source>
        <dbReference type="EMBL" id="WTU38720.1"/>
    </source>
</evidence>
<dbReference type="EMBL" id="CP108253">
    <property type="protein sequence ID" value="WTU38720.1"/>
    <property type="molecule type" value="Genomic_DNA"/>
</dbReference>
<accession>A0AAU2GSF6</accession>
<keyword evidence="2" id="KW-1003">Cell membrane</keyword>
<evidence type="ECO:0000256" key="5">
    <source>
        <dbReference type="ARBA" id="ARBA00023136"/>
    </source>
</evidence>